<protein>
    <submittedName>
        <fullName evidence="1">Uncharacterized protein</fullName>
    </submittedName>
</protein>
<accession>A0ACD3RPI0</accession>
<reference evidence="1" key="1">
    <citation type="submission" date="2018-11" db="EMBL/GenBank/DDBJ databases">
        <title>The sequence and de novo assembly of Larimichthys crocea genome using PacBio and Hi-C technologies.</title>
        <authorList>
            <person name="Xu P."/>
            <person name="Chen B."/>
            <person name="Zhou Z."/>
            <person name="Ke Q."/>
            <person name="Wu Y."/>
            <person name="Bai H."/>
            <person name="Pu F."/>
        </authorList>
    </citation>
    <scope>NUCLEOTIDE SEQUENCE</scope>
    <source>
        <tissue evidence="1">Muscle</tissue>
    </source>
</reference>
<name>A0ACD3RPI0_LARCR</name>
<proteinExistence type="predicted"/>
<dbReference type="Proteomes" id="UP000793456">
    <property type="component" value="Chromosome III"/>
</dbReference>
<sequence length="795" mass="88601">MVLNTLMNTMSLLRRCRVNPALTIQLFSQLFHFISAWLFNRLMIPEADTPGLRSHYWGAALRQRLMAIEAWAERQGLELAADCHLGRIIQATMLLTMNKYSMKDAKDIQNTCFKLNSLQLHTLLAGYLYATNEPHIPPDLIDAVVTAARASADNLIRSEGRDIQLEESLDLHLPFLLPEGGYSCDTVRGIPPGFREFLEPICRKGLCSLTAQPNSRGDWTAYFSETTSSAESSHLAAHREPEVVTIALNKPLNSGMGVSIVAAKGAGQGNLGIYIKSIVKGGPAEMNGRLTAGDQLLSVDGRSLVGLSQERAAAIMMQTGPVVTLRVAKFGASYHGLGALLSESTSERTAGRALVDPGTSETLHGSSRRKKEQMMQRNRQLYRSNPNVTADFAPEDGDEPVDPAARGNNMAAVSSSDLCADTFHREYLTLPTPKSQDKNLSESGRPQQTVKMSLRPLDGQRSSKTTLMRQALSQENLCMESRGPLLDKRQSLWEQKDQHAKQTTSHYSSFPIRSVVSSHDILSDQRRQQAGRTSGAGVWRTPFSQHPTPTPSNQPIRIDIPVSRAVNAHVNPPLTTFQSSALLATKASQTFKVNGNKQSPQSQAHHIYACPVPATKKLPQPSLLSQQQRSNTAKPQVSISPTKHVSFQEPPTQHRQGSRQKHPQELLCDPWRREAQEKLEKQHRLHVVELLEQEVQELQAKGKRTVEESERLRRLSLEWQFQKRVQEIQQRGVDEEEEEEELDMMLTIQQLEERSQSRRSSAELEKQAGRKENKAQTDERVSGESRDINDAASTE</sequence>
<keyword evidence="2" id="KW-1185">Reference proteome</keyword>
<organism evidence="1 2">
    <name type="scientific">Larimichthys crocea</name>
    <name type="common">Large yellow croaker</name>
    <name type="synonym">Pseudosciaena crocea</name>
    <dbReference type="NCBI Taxonomy" id="215358"/>
    <lineage>
        <taxon>Eukaryota</taxon>
        <taxon>Metazoa</taxon>
        <taxon>Chordata</taxon>
        <taxon>Craniata</taxon>
        <taxon>Vertebrata</taxon>
        <taxon>Euteleostomi</taxon>
        <taxon>Actinopterygii</taxon>
        <taxon>Neopterygii</taxon>
        <taxon>Teleostei</taxon>
        <taxon>Neoteleostei</taxon>
        <taxon>Acanthomorphata</taxon>
        <taxon>Eupercaria</taxon>
        <taxon>Sciaenidae</taxon>
        <taxon>Larimichthys</taxon>
    </lineage>
</organism>
<dbReference type="EMBL" id="CM011676">
    <property type="protein sequence ID" value="TMS21257.1"/>
    <property type="molecule type" value="Genomic_DNA"/>
</dbReference>
<comment type="caution">
    <text evidence="1">The sequence shown here is derived from an EMBL/GenBank/DDBJ whole genome shotgun (WGS) entry which is preliminary data.</text>
</comment>
<gene>
    <name evidence="1" type="ORF">E3U43_015230</name>
</gene>
<evidence type="ECO:0000313" key="2">
    <source>
        <dbReference type="Proteomes" id="UP000793456"/>
    </source>
</evidence>
<evidence type="ECO:0000313" key="1">
    <source>
        <dbReference type="EMBL" id="TMS21257.1"/>
    </source>
</evidence>